<reference evidence="3" key="2">
    <citation type="submission" date="2015-01" db="EMBL/GenBank/DDBJ databases">
        <title>Evolutionary Origins and Diversification of the Mycorrhizal Mutualists.</title>
        <authorList>
            <consortium name="DOE Joint Genome Institute"/>
            <consortium name="Mycorrhizal Genomics Consortium"/>
            <person name="Kohler A."/>
            <person name="Kuo A."/>
            <person name="Nagy L.G."/>
            <person name="Floudas D."/>
            <person name="Copeland A."/>
            <person name="Barry K.W."/>
            <person name="Cichocki N."/>
            <person name="Veneault-Fourrey C."/>
            <person name="LaButti K."/>
            <person name="Lindquist E.A."/>
            <person name="Lipzen A."/>
            <person name="Lundell T."/>
            <person name="Morin E."/>
            <person name="Murat C."/>
            <person name="Riley R."/>
            <person name="Ohm R."/>
            <person name="Sun H."/>
            <person name="Tunlid A."/>
            <person name="Henrissat B."/>
            <person name="Grigoriev I.V."/>
            <person name="Hibbett D.S."/>
            <person name="Martin F."/>
        </authorList>
    </citation>
    <scope>NUCLEOTIDE SEQUENCE [LARGE SCALE GENOMIC DNA]</scope>
    <source>
        <strain evidence="3">F 1598</strain>
    </source>
</reference>
<dbReference type="Proteomes" id="UP000054166">
    <property type="component" value="Unassembled WGS sequence"/>
</dbReference>
<protein>
    <submittedName>
        <fullName evidence="2">Uncharacterized protein</fullName>
    </submittedName>
</protein>
<evidence type="ECO:0000256" key="1">
    <source>
        <dbReference type="SAM" id="MobiDB-lite"/>
    </source>
</evidence>
<proteinExistence type="predicted"/>
<dbReference type="OrthoDB" id="2864141at2759"/>
<keyword evidence="3" id="KW-1185">Reference proteome</keyword>
<reference evidence="2 3" key="1">
    <citation type="submission" date="2014-04" db="EMBL/GenBank/DDBJ databases">
        <authorList>
            <consortium name="DOE Joint Genome Institute"/>
            <person name="Kuo A."/>
            <person name="Tarkka M."/>
            <person name="Buscot F."/>
            <person name="Kohler A."/>
            <person name="Nagy L.G."/>
            <person name="Floudas D."/>
            <person name="Copeland A."/>
            <person name="Barry K.W."/>
            <person name="Cichocki N."/>
            <person name="Veneault-Fourrey C."/>
            <person name="LaButti K."/>
            <person name="Lindquist E.A."/>
            <person name="Lipzen A."/>
            <person name="Lundell T."/>
            <person name="Morin E."/>
            <person name="Murat C."/>
            <person name="Sun H."/>
            <person name="Tunlid A."/>
            <person name="Henrissat B."/>
            <person name="Grigoriev I.V."/>
            <person name="Hibbett D.S."/>
            <person name="Martin F."/>
            <person name="Nordberg H.P."/>
            <person name="Cantor M.N."/>
            <person name="Hua S.X."/>
        </authorList>
    </citation>
    <scope>NUCLEOTIDE SEQUENCE [LARGE SCALE GENOMIC DNA]</scope>
    <source>
        <strain evidence="2 3">F 1598</strain>
    </source>
</reference>
<organism evidence="2 3">
    <name type="scientific">Piloderma croceum (strain F 1598)</name>
    <dbReference type="NCBI Taxonomy" id="765440"/>
    <lineage>
        <taxon>Eukaryota</taxon>
        <taxon>Fungi</taxon>
        <taxon>Dikarya</taxon>
        <taxon>Basidiomycota</taxon>
        <taxon>Agaricomycotina</taxon>
        <taxon>Agaricomycetes</taxon>
        <taxon>Agaricomycetidae</taxon>
        <taxon>Atheliales</taxon>
        <taxon>Atheliaceae</taxon>
        <taxon>Piloderma</taxon>
    </lineage>
</organism>
<sequence>MDITSVRNVTFSSREDKNSFRSDSSKASSSSYKFLERQIIRAWKRITRATRKQPRASFLPADFVLVTARRRRSALLG</sequence>
<dbReference type="AlphaFoldDB" id="A0A0C3G288"/>
<evidence type="ECO:0000313" key="2">
    <source>
        <dbReference type="EMBL" id="KIM90480.1"/>
    </source>
</evidence>
<dbReference type="InParanoid" id="A0A0C3G288"/>
<evidence type="ECO:0000313" key="3">
    <source>
        <dbReference type="Proteomes" id="UP000054166"/>
    </source>
</evidence>
<feature type="compositionally biased region" description="Basic and acidic residues" evidence="1">
    <location>
        <begin position="13"/>
        <end position="24"/>
    </location>
</feature>
<feature type="region of interest" description="Disordered" evidence="1">
    <location>
        <begin position="1"/>
        <end position="30"/>
    </location>
</feature>
<feature type="compositionally biased region" description="Polar residues" evidence="1">
    <location>
        <begin position="1"/>
        <end position="12"/>
    </location>
</feature>
<accession>A0A0C3G288</accession>
<dbReference type="HOGENOM" id="CLU_198502_0_0_1"/>
<dbReference type="EMBL" id="KN832973">
    <property type="protein sequence ID" value="KIM90480.1"/>
    <property type="molecule type" value="Genomic_DNA"/>
</dbReference>
<name>A0A0C3G288_PILCF</name>
<gene>
    <name evidence="2" type="ORF">PILCRDRAFT_812228</name>
</gene>